<dbReference type="RefSeq" id="WP_013365631.1">
    <property type="nucleotide sequence ID" value="NZ_CP012871.1"/>
</dbReference>
<dbReference type="KEGG" id="kle:AO703_13835"/>
<proteinExistence type="predicted"/>
<dbReference type="InterPro" id="IPR007844">
    <property type="entry name" value="AsmA"/>
</dbReference>
<feature type="domain" description="AsmA" evidence="2">
    <location>
        <begin position="7"/>
        <end position="228"/>
    </location>
</feature>
<gene>
    <name evidence="3" type="ORF">AO703_13835</name>
</gene>
<dbReference type="GO" id="GO:0005886">
    <property type="term" value="C:plasma membrane"/>
    <property type="evidence" value="ECO:0007669"/>
    <property type="project" value="TreeGrafter"/>
</dbReference>
<accession>A0A806XF35</accession>
<evidence type="ECO:0000259" key="2">
    <source>
        <dbReference type="Pfam" id="PF05170"/>
    </source>
</evidence>
<feature type="compositionally biased region" description="Low complexity" evidence="1">
    <location>
        <begin position="303"/>
        <end position="313"/>
    </location>
</feature>
<dbReference type="InterPro" id="IPR052894">
    <property type="entry name" value="AsmA-related"/>
</dbReference>
<evidence type="ECO:0000256" key="1">
    <source>
        <dbReference type="SAM" id="MobiDB-lite"/>
    </source>
</evidence>
<reference evidence="4" key="1">
    <citation type="submission" date="2015-10" db="EMBL/GenBank/DDBJ databases">
        <title>Complete Genome Sequencing of Klebsiella sp. strain G5.</title>
        <authorList>
            <person name="Chan K.-G."/>
            <person name="Chen J.-W."/>
        </authorList>
    </citation>
    <scope>NUCLEOTIDE SEQUENCE [LARGE SCALE GENOMIC DNA]</scope>
    <source>
        <strain evidence="4">G5</strain>
    </source>
</reference>
<dbReference type="PANTHER" id="PTHR30441:SF4">
    <property type="entry name" value="PROTEIN ASMA"/>
    <property type="match status" value="1"/>
</dbReference>
<dbReference type="EMBL" id="CP012871">
    <property type="protein sequence ID" value="ALR77331.1"/>
    <property type="molecule type" value="Genomic_DNA"/>
</dbReference>
<dbReference type="PANTHER" id="PTHR30441">
    <property type="entry name" value="DUF748 DOMAIN-CONTAINING PROTEIN"/>
    <property type="match status" value="1"/>
</dbReference>
<dbReference type="OrthoDB" id="9766390at2"/>
<sequence length="617" mass="67698">MRRFLTTLMILLVVIVAGLSALVLLVNPNEFRDGMVKQVASRSGYQLRLDGPLRWHVWPQLSILSGRMTLTEPGASAPLVRADNMRLDVALLPLLSHKLQVDKVMLKGAVVELTPQTEAVKDSAAPVGPKDSDLPRVNTGGGWSFDISRLQVADSVLVFQHANDELVTVRNIRLQMEQDAQHQATVEFSGRMNRDQRDWALSFTALVDGSRYPDNLSATFSKMNWTLQGAGLPAQGISGQASFEAAWKEAQKTLSFSQLALTANDSVLRGEGHVLLGDTQPQWTLNLQADRLDLDNLLGQDAPAAAAAASPQGQTPPPRQQSPVIADNDTRPDYSNLRGFSADLLLKAGQVTWRGMNFSNVSAQASNQFGLLTISQLQGALDGGQMSLPGTLDARGAEPAANFQPKLDNVEIGAILKAFDYPINLTGRLSLSGDFSGQKIDADSFRRDWQGQAHLELRDSRAEGLNFQQLVQQAVERSTNVKAKESFDSATRLDLFACDMSLDGGVLDLNNMTGQSSMLALDGAGSLDLIKEQGDMRFNVRVLEGWEGDSNLVAVLKKTAVPLRVYGPWESLSYSLQVDQVLRKQLQDEMKRRLNQWADRNQNDQNSKDLKKLLDKL</sequence>
<dbReference type="GO" id="GO:0090313">
    <property type="term" value="P:regulation of protein targeting to membrane"/>
    <property type="evidence" value="ECO:0007669"/>
    <property type="project" value="TreeGrafter"/>
</dbReference>
<dbReference type="Proteomes" id="UP000069162">
    <property type="component" value="Chromosome"/>
</dbReference>
<evidence type="ECO:0000313" key="3">
    <source>
        <dbReference type="EMBL" id="ALR77331.1"/>
    </source>
</evidence>
<feature type="region of interest" description="Disordered" evidence="1">
    <location>
        <begin position="303"/>
        <end position="332"/>
    </location>
</feature>
<evidence type="ECO:0000313" key="4">
    <source>
        <dbReference type="Proteomes" id="UP000069162"/>
    </source>
</evidence>
<dbReference type="AlphaFoldDB" id="A0A806XF35"/>
<dbReference type="Pfam" id="PF05170">
    <property type="entry name" value="AsmA"/>
    <property type="match status" value="1"/>
</dbReference>
<protein>
    <submittedName>
        <fullName evidence="3">Assembly protein</fullName>
    </submittedName>
</protein>
<name>A0A806XF35_9ENTR</name>
<dbReference type="OMA" id="FPWLGLE"/>
<organism evidence="3 4">
    <name type="scientific">[Enterobacter] lignolyticus</name>
    <dbReference type="NCBI Taxonomy" id="1334193"/>
    <lineage>
        <taxon>Bacteria</taxon>
        <taxon>Pseudomonadati</taxon>
        <taxon>Pseudomonadota</taxon>
        <taxon>Gammaproteobacteria</taxon>
        <taxon>Enterobacterales</taxon>
        <taxon>Enterobacteriaceae</taxon>
        <taxon>Pluralibacter</taxon>
    </lineage>
</organism>
<dbReference type="NCBIfam" id="NF008091">
    <property type="entry name" value="PRK10833.1"/>
    <property type="match status" value="1"/>
</dbReference>